<evidence type="ECO:0000256" key="3">
    <source>
        <dbReference type="ARBA" id="ARBA00022475"/>
    </source>
</evidence>
<feature type="domain" description="Glycine transporter" evidence="9">
    <location>
        <begin position="28"/>
        <end position="100"/>
    </location>
</feature>
<keyword evidence="5 8" id="KW-1133">Transmembrane helix</keyword>
<evidence type="ECO:0000256" key="5">
    <source>
        <dbReference type="ARBA" id="ARBA00022989"/>
    </source>
</evidence>
<feature type="transmembrane region" description="Helical" evidence="8">
    <location>
        <begin position="133"/>
        <end position="158"/>
    </location>
</feature>
<organism evidence="10 11">
    <name type="scientific">Collinsella ureilytica</name>
    <dbReference type="NCBI Taxonomy" id="2869515"/>
    <lineage>
        <taxon>Bacteria</taxon>
        <taxon>Bacillati</taxon>
        <taxon>Actinomycetota</taxon>
        <taxon>Coriobacteriia</taxon>
        <taxon>Coriobacteriales</taxon>
        <taxon>Coriobacteriaceae</taxon>
        <taxon>Collinsella</taxon>
    </lineage>
</organism>
<keyword evidence="4 8" id="KW-0812">Transmembrane</keyword>
<feature type="transmembrane region" description="Helical" evidence="8">
    <location>
        <begin position="80"/>
        <end position="99"/>
    </location>
</feature>
<evidence type="ECO:0000256" key="8">
    <source>
        <dbReference type="SAM" id="Phobius"/>
    </source>
</evidence>
<dbReference type="RefSeq" id="WP_222199502.1">
    <property type="nucleotide sequence ID" value="NZ_JAIMFO010000006.1"/>
</dbReference>
<comment type="subcellular location">
    <subcellularLocation>
        <location evidence="1">Cell membrane</location>
        <topology evidence="1">Multi-pass membrane protein</topology>
    </subcellularLocation>
</comment>
<dbReference type="PANTHER" id="PTHR30506">
    <property type="entry name" value="INNER MEMBRANE PROTEIN"/>
    <property type="match status" value="1"/>
</dbReference>
<feature type="region of interest" description="Disordered" evidence="7">
    <location>
        <begin position="241"/>
        <end position="284"/>
    </location>
</feature>
<comment type="caution">
    <text evidence="10">The sequence shown here is derived from an EMBL/GenBank/DDBJ whole genome shotgun (WGS) entry which is preliminary data.</text>
</comment>
<dbReference type="InterPro" id="IPR005115">
    <property type="entry name" value="Gly_transporter"/>
</dbReference>
<evidence type="ECO:0000313" key="11">
    <source>
        <dbReference type="Proteomes" id="UP000700908"/>
    </source>
</evidence>
<keyword evidence="6 8" id="KW-0472">Membrane</keyword>
<evidence type="ECO:0000256" key="2">
    <source>
        <dbReference type="ARBA" id="ARBA00008193"/>
    </source>
</evidence>
<evidence type="ECO:0000259" key="9">
    <source>
        <dbReference type="Pfam" id="PF03458"/>
    </source>
</evidence>
<dbReference type="Pfam" id="PF03458">
    <property type="entry name" value="Gly_transporter"/>
    <property type="match status" value="2"/>
</dbReference>
<feature type="compositionally biased region" description="Basic residues" evidence="7">
    <location>
        <begin position="271"/>
        <end position="284"/>
    </location>
</feature>
<feature type="compositionally biased region" description="Basic and acidic residues" evidence="7">
    <location>
        <begin position="249"/>
        <end position="270"/>
    </location>
</feature>
<comment type="similarity">
    <text evidence="2">Belongs to the UPF0126 family.</text>
</comment>
<keyword evidence="11" id="KW-1185">Reference proteome</keyword>
<proteinExistence type="inferred from homology"/>
<evidence type="ECO:0000256" key="1">
    <source>
        <dbReference type="ARBA" id="ARBA00004651"/>
    </source>
</evidence>
<feature type="transmembrane region" description="Helical" evidence="8">
    <location>
        <begin position="170"/>
        <end position="189"/>
    </location>
</feature>
<evidence type="ECO:0000256" key="6">
    <source>
        <dbReference type="ARBA" id="ARBA00023136"/>
    </source>
</evidence>
<feature type="transmembrane region" description="Helical" evidence="8">
    <location>
        <begin position="29"/>
        <end position="44"/>
    </location>
</feature>
<sequence>MALFHSLPTLLAVFPHISADPVSVPVAIEMLAVIAASAAGVMSARKDDLDYVGTVGIAIACGLGGGLLRDMILQQGDVYIISQPLALPIAIGAATLTFAFPDLVERSDKSLAILDIFAVGLYAAMGAEKAMRFGHVPLICVMMGFFTAVGGGMIRDVLLNRVPVIFRQSNLYAIAAIAGAITFVGGVELVGMPKMAALILCTALTMVLRWLSLRYNILSPTEADLGRITRPLRQIGSRKTIEPITRVEQPPRSEKALDERRERVQAEIARRRSKRRGQAKSKAE</sequence>
<accession>A0ABS7MK95</accession>
<evidence type="ECO:0000256" key="4">
    <source>
        <dbReference type="ARBA" id="ARBA00022692"/>
    </source>
</evidence>
<protein>
    <submittedName>
        <fullName evidence="10">TRIC cation channel family protein</fullName>
    </submittedName>
</protein>
<dbReference type="PANTHER" id="PTHR30506:SF3">
    <property type="entry name" value="UPF0126 INNER MEMBRANE PROTEIN YADS-RELATED"/>
    <property type="match status" value="1"/>
</dbReference>
<dbReference type="EMBL" id="JAIMFO010000006">
    <property type="protein sequence ID" value="MBY4797790.1"/>
    <property type="molecule type" value="Genomic_DNA"/>
</dbReference>
<evidence type="ECO:0000313" key="10">
    <source>
        <dbReference type="EMBL" id="MBY4797790.1"/>
    </source>
</evidence>
<name>A0ABS7MK95_9ACTN</name>
<keyword evidence="3" id="KW-1003">Cell membrane</keyword>
<feature type="transmembrane region" description="Helical" evidence="8">
    <location>
        <begin position="51"/>
        <end position="68"/>
    </location>
</feature>
<evidence type="ECO:0000256" key="7">
    <source>
        <dbReference type="SAM" id="MobiDB-lite"/>
    </source>
</evidence>
<dbReference type="Proteomes" id="UP000700908">
    <property type="component" value="Unassembled WGS sequence"/>
</dbReference>
<feature type="domain" description="Glycine transporter" evidence="9">
    <location>
        <begin position="113"/>
        <end position="184"/>
    </location>
</feature>
<reference evidence="10 11" key="1">
    <citation type="submission" date="2021-08" db="EMBL/GenBank/DDBJ databases">
        <title>Collinsella faecalis sp. nov. isolated from swine faeces.</title>
        <authorList>
            <person name="Oh B.S."/>
            <person name="Lee J.H."/>
        </authorList>
    </citation>
    <scope>NUCLEOTIDE SEQUENCE [LARGE SCALE GENOMIC DNA]</scope>
    <source>
        <strain evidence="10 11">AGMB00827</strain>
    </source>
</reference>
<gene>
    <name evidence="10" type="ORF">K6V98_05400</name>
</gene>